<protein>
    <submittedName>
        <fullName evidence="1">Uncharacterized protein</fullName>
    </submittedName>
</protein>
<keyword evidence="2" id="KW-1185">Reference proteome</keyword>
<reference evidence="1 2" key="1">
    <citation type="submission" date="2017-06" db="EMBL/GenBank/DDBJ databases">
        <title>Comparative genomic analysis of Ambrosia Fusariam Clade fungi.</title>
        <authorList>
            <person name="Stajich J.E."/>
            <person name="Carrillo J."/>
            <person name="Kijimoto T."/>
            <person name="Eskalen A."/>
            <person name="O'Donnell K."/>
            <person name="Kasson M."/>
        </authorList>
    </citation>
    <scope>NUCLEOTIDE SEQUENCE [LARGE SCALE GENOMIC DNA]</scope>
    <source>
        <strain evidence="1 2">NRRL62606</strain>
    </source>
</reference>
<accession>A0A428QJ95</accession>
<gene>
    <name evidence="1" type="ORF">CEP51_013004</name>
</gene>
<sequence>MTVFLAVPTLQVAFVSFKVEEKVGSSSTPTQTQEGSIDVGLIRTDASEENRFLVYRIRPLCHHALWD</sequence>
<dbReference type="Proteomes" id="UP000287972">
    <property type="component" value="Unassembled WGS sequence"/>
</dbReference>
<comment type="caution">
    <text evidence="1">The sequence shown here is derived from an EMBL/GenBank/DDBJ whole genome shotgun (WGS) entry which is preliminary data.</text>
</comment>
<evidence type="ECO:0000313" key="1">
    <source>
        <dbReference type="EMBL" id="RSL65356.1"/>
    </source>
</evidence>
<dbReference type="EMBL" id="NKCL01000514">
    <property type="protein sequence ID" value="RSL65356.1"/>
    <property type="molecule type" value="Genomic_DNA"/>
</dbReference>
<dbReference type="AlphaFoldDB" id="A0A428QJ95"/>
<proteinExistence type="predicted"/>
<evidence type="ECO:0000313" key="2">
    <source>
        <dbReference type="Proteomes" id="UP000287972"/>
    </source>
</evidence>
<name>A0A428QJ95_9HYPO</name>
<organism evidence="1 2">
    <name type="scientific">Fusarium floridanum</name>
    <dbReference type="NCBI Taxonomy" id="1325733"/>
    <lineage>
        <taxon>Eukaryota</taxon>
        <taxon>Fungi</taxon>
        <taxon>Dikarya</taxon>
        <taxon>Ascomycota</taxon>
        <taxon>Pezizomycotina</taxon>
        <taxon>Sordariomycetes</taxon>
        <taxon>Hypocreomycetidae</taxon>
        <taxon>Hypocreales</taxon>
        <taxon>Nectriaceae</taxon>
        <taxon>Fusarium</taxon>
        <taxon>Fusarium solani species complex</taxon>
    </lineage>
</organism>